<evidence type="ECO:0000313" key="8">
    <source>
        <dbReference type="Proteomes" id="UP000049855"/>
    </source>
</evidence>
<feature type="domain" description="O-antigen ligase-related" evidence="6">
    <location>
        <begin position="204"/>
        <end position="338"/>
    </location>
</feature>
<accession>A0A0U1KYJ4</accession>
<dbReference type="AlphaFoldDB" id="A0A0U1KYJ4"/>
<keyword evidence="3 5" id="KW-1133">Transmembrane helix</keyword>
<dbReference type="RefSeq" id="WP_021167202.1">
    <property type="nucleotide sequence ID" value="NZ_CTRP01000010.1"/>
</dbReference>
<evidence type="ECO:0000313" key="7">
    <source>
        <dbReference type="EMBL" id="CQR72487.1"/>
    </source>
</evidence>
<dbReference type="InterPro" id="IPR007016">
    <property type="entry name" value="O-antigen_ligase-rel_domated"/>
</dbReference>
<feature type="transmembrane region" description="Helical" evidence="5">
    <location>
        <begin position="67"/>
        <end position="84"/>
    </location>
</feature>
<feature type="transmembrane region" description="Helical" evidence="5">
    <location>
        <begin position="238"/>
        <end position="255"/>
    </location>
</feature>
<evidence type="ECO:0000256" key="1">
    <source>
        <dbReference type="ARBA" id="ARBA00004141"/>
    </source>
</evidence>
<feature type="transmembrane region" description="Helical" evidence="5">
    <location>
        <begin position="321"/>
        <end position="345"/>
    </location>
</feature>
<organism evidence="7 8">
    <name type="scientific">Sporomusa ovata</name>
    <dbReference type="NCBI Taxonomy" id="2378"/>
    <lineage>
        <taxon>Bacteria</taxon>
        <taxon>Bacillati</taxon>
        <taxon>Bacillota</taxon>
        <taxon>Negativicutes</taxon>
        <taxon>Selenomonadales</taxon>
        <taxon>Sporomusaceae</taxon>
        <taxon>Sporomusa</taxon>
    </lineage>
</organism>
<comment type="subcellular location">
    <subcellularLocation>
        <location evidence="1">Membrane</location>
        <topology evidence="1">Multi-pass membrane protein</topology>
    </subcellularLocation>
</comment>
<feature type="transmembrane region" description="Helical" evidence="5">
    <location>
        <begin position="90"/>
        <end position="108"/>
    </location>
</feature>
<reference evidence="8" key="1">
    <citation type="submission" date="2015-03" db="EMBL/GenBank/DDBJ databases">
        <authorList>
            <person name="Nijsse Bart"/>
        </authorList>
    </citation>
    <scope>NUCLEOTIDE SEQUENCE [LARGE SCALE GENOMIC DNA]</scope>
</reference>
<feature type="transmembrane region" description="Helical" evidence="5">
    <location>
        <begin position="198"/>
        <end position="218"/>
    </location>
</feature>
<feature type="transmembrane region" description="Helical" evidence="5">
    <location>
        <begin position="382"/>
        <end position="404"/>
    </location>
</feature>
<protein>
    <submittedName>
        <fullName evidence="7">O-antigen polymerase</fullName>
    </submittedName>
</protein>
<evidence type="ECO:0000259" key="6">
    <source>
        <dbReference type="Pfam" id="PF04932"/>
    </source>
</evidence>
<sequence length="412" mass="46450">MYIAYSVNSQIQYRLDFLIEHCILAVAFFLPISLDAATLFLGVGTVLWTVKMIAVKRLLFKRTPFDASIALLVILSAASISGSPDPGFSFYNYYHHMLRYILLYYLVINNLNSLQQVQRLVWAVMASALLVTSYGFYQYVHGVDISTFHWVDGEQFPDLKVRIFSTLQNPNLLAGFLVVVMSLAIGQGLYTERISNKLLLFALVGVLGACLVLTYSRGAWLSIVAVATICGRYYNRKVLWLLLIPLGALFCQDAVMDRLMSIFNPTDTSSTLRIALWESTMAMIWDKPLFGIGWGAYWLVYPEYDFFLNNPAARIVHAHNMYLHIAAEIGIPGLIVFLIIIYGHTKKAMDILSHTNNRWVTGLMLGIVAAVLGLAVNGFTDYIMFNVQMSMLFWLLNAVIITIWQGNGRCNK</sequence>
<dbReference type="InterPro" id="IPR051533">
    <property type="entry name" value="WaaL-like"/>
</dbReference>
<evidence type="ECO:0000256" key="3">
    <source>
        <dbReference type="ARBA" id="ARBA00022989"/>
    </source>
</evidence>
<dbReference type="PANTHER" id="PTHR37422">
    <property type="entry name" value="TEICHURONIC ACID BIOSYNTHESIS PROTEIN TUAE"/>
    <property type="match status" value="1"/>
</dbReference>
<dbReference type="EMBL" id="CTRP01000010">
    <property type="protein sequence ID" value="CQR72487.1"/>
    <property type="molecule type" value="Genomic_DNA"/>
</dbReference>
<keyword evidence="8" id="KW-1185">Reference proteome</keyword>
<evidence type="ECO:0000256" key="5">
    <source>
        <dbReference type="SAM" id="Phobius"/>
    </source>
</evidence>
<evidence type="ECO:0000256" key="2">
    <source>
        <dbReference type="ARBA" id="ARBA00022692"/>
    </source>
</evidence>
<keyword evidence="4 5" id="KW-0472">Membrane</keyword>
<proteinExistence type="predicted"/>
<feature type="transmembrane region" description="Helical" evidence="5">
    <location>
        <begin position="172"/>
        <end position="191"/>
    </location>
</feature>
<feature type="transmembrane region" description="Helical" evidence="5">
    <location>
        <begin position="120"/>
        <end position="140"/>
    </location>
</feature>
<dbReference type="GO" id="GO:0016020">
    <property type="term" value="C:membrane"/>
    <property type="evidence" value="ECO:0007669"/>
    <property type="project" value="UniProtKB-SubCell"/>
</dbReference>
<evidence type="ECO:0000256" key="4">
    <source>
        <dbReference type="ARBA" id="ARBA00023136"/>
    </source>
</evidence>
<dbReference type="PANTHER" id="PTHR37422:SF13">
    <property type="entry name" value="LIPOPOLYSACCHARIDE BIOSYNTHESIS PROTEIN PA4999-RELATED"/>
    <property type="match status" value="1"/>
</dbReference>
<gene>
    <name evidence="7" type="ORF">SpAn4DRAFT_2947</name>
</gene>
<dbReference type="Proteomes" id="UP000049855">
    <property type="component" value="Unassembled WGS sequence"/>
</dbReference>
<feature type="transmembrane region" description="Helical" evidence="5">
    <location>
        <begin position="357"/>
        <end position="376"/>
    </location>
</feature>
<dbReference type="Pfam" id="PF04932">
    <property type="entry name" value="Wzy_C"/>
    <property type="match status" value="1"/>
</dbReference>
<keyword evidence="2 5" id="KW-0812">Transmembrane</keyword>
<feature type="transmembrane region" description="Helical" evidence="5">
    <location>
        <begin position="276"/>
        <end position="301"/>
    </location>
</feature>
<name>A0A0U1KYJ4_9FIRM</name>